<dbReference type="SUPFAM" id="SSF56672">
    <property type="entry name" value="DNA/RNA polymerases"/>
    <property type="match status" value="1"/>
</dbReference>
<dbReference type="CDD" id="cd01647">
    <property type="entry name" value="RT_LTR"/>
    <property type="match status" value="1"/>
</dbReference>
<accession>A0A164NZ81</accession>
<gene>
    <name evidence="1" type="ORF">APZ42_030200</name>
</gene>
<dbReference type="PANTHER" id="PTHR24559">
    <property type="entry name" value="TRANSPOSON TY3-I GAG-POL POLYPROTEIN"/>
    <property type="match status" value="1"/>
</dbReference>
<sequence>MVYVQGGSGAVVGELRDQGEPIVVPGIRAQILAQFTLVNRMQFNEAKLRDRKQGMEERMIEYYYDVLDLCRWVDPNMGEAVKQGHLWRELKPIVLEKLWSLKPGTCEEFLQEVKRYQEMTSRTRQDEWTLEILGKEDAGQNPTTGQGVSVGDRMERMDKMFGEEMCREIKPGGAATLEVSDGETNVKGEVLVLEGDIDLLLEKDFLEKLGTRMKIGSLPEFFNGDLPIGTLVEEKREERAKLLLELGQGIPVQTMVVDGGEGDRATHEDNNYQPVRAGEMVGVRDGVGVTGTIARQYGGSNTYGHDHHAREGTARAGFQQIFEGLQANDKVKVRRVLTEFEDWFVRPEDPLRVLTAADHAIETGDVHPIRQSPYAIAWKERILVGTQCQEMEKAGVIEKLTSPWGAVVVLVKKKDGTWQFCVDYRRLNAVTINHVYPLPRIEETLARLTGAAFFSIIYLQAWYW</sequence>
<dbReference type="OrthoDB" id="6369031at2759"/>
<dbReference type="AlphaFoldDB" id="A0A164NZ81"/>
<dbReference type="InterPro" id="IPR053134">
    <property type="entry name" value="RNA-dir_DNA_polymerase"/>
</dbReference>
<protein>
    <recommendedName>
        <fullName evidence="3">Reverse transcriptase domain-containing protein</fullName>
    </recommendedName>
</protein>
<dbReference type="Proteomes" id="UP000076858">
    <property type="component" value="Unassembled WGS sequence"/>
</dbReference>
<evidence type="ECO:0000313" key="2">
    <source>
        <dbReference type="Proteomes" id="UP000076858"/>
    </source>
</evidence>
<comment type="caution">
    <text evidence="1">The sequence shown here is derived from an EMBL/GenBank/DDBJ whole genome shotgun (WGS) entry which is preliminary data.</text>
</comment>
<dbReference type="STRING" id="35525.A0A164NZ81"/>
<name>A0A164NZ81_9CRUS</name>
<dbReference type="Gene3D" id="3.10.10.10">
    <property type="entry name" value="HIV Type 1 Reverse Transcriptase, subunit A, domain 1"/>
    <property type="match status" value="1"/>
</dbReference>
<evidence type="ECO:0000313" key="1">
    <source>
        <dbReference type="EMBL" id="KZS06372.1"/>
    </source>
</evidence>
<proteinExistence type="predicted"/>
<organism evidence="1 2">
    <name type="scientific">Daphnia magna</name>
    <dbReference type="NCBI Taxonomy" id="35525"/>
    <lineage>
        <taxon>Eukaryota</taxon>
        <taxon>Metazoa</taxon>
        <taxon>Ecdysozoa</taxon>
        <taxon>Arthropoda</taxon>
        <taxon>Crustacea</taxon>
        <taxon>Branchiopoda</taxon>
        <taxon>Diplostraca</taxon>
        <taxon>Cladocera</taxon>
        <taxon>Anomopoda</taxon>
        <taxon>Daphniidae</taxon>
        <taxon>Daphnia</taxon>
    </lineage>
</organism>
<dbReference type="PANTHER" id="PTHR24559:SF454">
    <property type="entry name" value="RIBONUCLEASE H"/>
    <property type="match status" value="1"/>
</dbReference>
<keyword evidence="2" id="KW-1185">Reference proteome</keyword>
<dbReference type="EMBL" id="LRGB01002765">
    <property type="protein sequence ID" value="KZS06372.1"/>
    <property type="molecule type" value="Genomic_DNA"/>
</dbReference>
<reference evidence="1 2" key="1">
    <citation type="submission" date="2016-03" db="EMBL/GenBank/DDBJ databases">
        <title>EvidentialGene: Evidence-directed Construction of Genes on Genomes.</title>
        <authorList>
            <person name="Gilbert D.G."/>
            <person name="Choi J.-H."/>
            <person name="Mockaitis K."/>
            <person name="Colbourne J."/>
            <person name="Pfrender M."/>
        </authorList>
    </citation>
    <scope>NUCLEOTIDE SEQUENCE [LARGE SCALE GENOMIC DNA]</scope>
    <source>
        <strain evidence="1 2">Xinb3</strain>
        <tissue evidence="1">Complete organism</tissue>
    </source>
</reference>
<dbReference type="GO" id="GO:0071897">
    <property type="term" value="P:DNA biosynthetic process"/>
    <property type="evidence" value="ECO:0007669"/>
    <property type="project" value="UniProtKB-ARBA"/>
</dbReference>
<evidence type="ECO:0008006" key="3">
    <source>
        <dbReference type="Google" id="ProtNLM"/>
    </source>
</evidence>
<dbReference type="InterPro" id="IPR043502">
    <property type="entry name" value="DNA/RNA_pol_sf"/>
</dbReference>